<accession>A0A1F6EGT6</accession>
<keyword evidence="1" id="KW-0812">Transmembrane</keyword>
<sequence length="182" mass="19910">MEEMFSEFTSTASSSASVLAGVLNTSRDILVLAGIFAGIFFYCLWAGKKATLASLFALIFAGLLFVMFPYWNLITTPPAGVEDATDGLWMKGGVFLALFLAVRFAVHGSVRGIFAEEKAKKWLEAFLLTTVFFGLGMVYAYQLIALSAFYPLPAPIAFLIIAPPALFWWPIAAFVVAYLFSE</sequence>
<comment type="caution">
    <text evidence="2">The sequence shown here is derived from an EMBL/GenBank/DDBJ whole genome shotgun (WGS) entry which is preliminary data.</text>
</comment>
<name>A0A1F6EGT6_9BACT</name>
<feature type="transmembrane region" description="Helical" evidence="1">
    <location>
        <begin position="126"/>
        <end position="150"/>
    </location>
</feature>
<gene>
    <name evidence="2" type="ORF">A3A38_04960</name>
</gene>
<dbReference type="Proteomes" id="UP000177306">
    <property type="component" value="Unassembled WGS sequence"/>
</dbReference>
<protein>
    <submittedName>
        <fullName evidence="2">Uncharacterized protein</fullName>
    </submittedName>
</protein>
<feature type="transmembrane region" description="Helical" evidence="1">
    <location>
        <begin position="52"/>
        <end position="73"/>
    </location>
</feature>
<proteinExistence type="predicted"/>
<feature type="transmembrane region" description="Helical" evidence="1">
    <location>
        <begin position="29"/>
        <end position="45"/>
    </location>
</feature>
<dbReference type="EMBL" id="MFLY01000026">
    <property type="protein sequence ID" value="OGG72875.1"/>
    <property type="molecule type" value="Genomic_DNA"/>
</dbReference>
<feature type="transmembrane region" description="Helical" evidence="1">
    <location>
        <begin position="156"/>
        <end position="180"/>
    </location>
</feature>
<keyword evidence="1" id="KW-0472">Membrane</keyword>
<organism evidence="2 3">
    <name type="scientific">Candidatus Kaiserbacteria bacterium RIFCSPLOWO2_01_FULL_53_17</name>
    <dbReference type="NCBI Taxonomy" id="1798511"/>
    <lineage>
        <taxon>Bacteria</taxon>
        <taxon>Candidatus Kaiseribacteriota</taxon>
    </lineage>
</organism>
<feature type="transmembrane region" description="Helical" evidence="1">
    <location>
        <begin position="93"/>
        <end position="114"/>
    </location>
</feature>
<reference evidence="2 3" key="1">
    <citation type="journal article" date="2016" name="Nat. Commun.">
        <title>Thousands of microbial genomes shed light on interconnected biogeochemical processes in an aquifer system.</title>
        <authorList>
            <person name="Anantharaman K."/>
            <person name="Brown C.T."/>
            <person name="Hug L.A."/>
            <person name="Sharon I."/>
            <person name="Castelle C.J."/>
            <person name="Probst A.J."/>
            <person name="Thomas B.C."/>
            <person name="Singh A."/>
            <person name="Wilkins M.J."/>
            <person name="Karaoz U."/>
            <person name="Brodie E.L."/>
            <person name="Williams K.H."/>
            <person name="Hubbard S.S."/>
            <person name="Banfield J.F."/>
        </authorList>
    </citation>
    <scope>NUCLEOTIDE SEQUENCE [LARGE SCALE GENOMIC DNA]</scope>
</reference>
<evidence type="ECO:0000313" key="3">
    <source>
        <dbReference type="Proteomes" id="UP000177306"/>
    </source>
</evidence>
<keyword evidence="1" id="KW-1133">Transmembrane helix</keyword>
<evidence type="ECO:0000256" key="1">
    <source>
        <dbReference type="SAM" id="Phobius"/>
    </source>
</evidence>
<evidence type="ECO:0000313" key="2">
    <source>
        <dbReference type="EMBL" id="OGG72875.1"/>
    </source>
</evidence>
<dbReference type="AlphaFoldDB" id="A0A1F6EGT6"/>